<dbReference type="InterPro" id="IPR012337">
    <property type="entry name" value="RNaseH-like_sf"/>
</dbReference>
<comment type="caution">
    <text evidence="3">The sequence shown here is derived from an EMBL/GenBank/DDBJ whole genome shotgun (WGS) entry which is preliminary data.</text>
</comment>
<organism evidence="3 4">
    <name type="scientific">Austropuccinia psidii MF-1</name>
    <dbReference type="NCBI Taxonomy" id="1389203"/>
    <lineage>
        <taxon>Eukaryota</taxon>
        <taxon>Fungi</taxon>
        <taxon>Dikarya</taxon>
        <taxon>Basidiomycota</taxon>
        <taxon>Pucciniomycotina</taxon>
        <taxon>Pucciniomycetes</taxon>
        <taxon>Pucciniales</taxon>
        <taxon>Sphaerophragmiaceae</taxon>
        <taxon>Austropuccinia</taxon>
    </lineage>
</organism>
<dbReference type="GO" id="GO:0015074">
    <property type="term" value="P:DNA integration"/>
    <property type="evidence" value="ECO:0007669"/>
    <property type="project" value="InterPro"/>
</dbReference>
<dbReference type="InterPro" id="IPR001584">
    <property type="entry name" value="Integrase_cat-core"/>
</dbReference>
<dbReference type="OrthoDB" id="2273864at2759"/>
<dbReference type="GO" id="GO:0003723">
    <property type="term" value="F:RNA binding"/>
    <property type="evidence" value="ECO:0007669"/>
    <property type="project" value="UniProtKB-KW"/>
</dbReference>
<dbReference type="PANTHER" id="PTHR37984">
    <property type="entry name" value="PROTEIN CBG26694"/>
    <property type="match status" value="1"/>
</dbReference>
<keyword evidence="1" id="KW-0694">RNA-binding</keyword>
<keyword evidence="4" id="KW-1185">Reference proteome</keyword>
<evidence type="ECO:0000259" key="2">
    <source>
        <dbReference type="PROSITE" id="PS50994"/>
    </source>
</evidence>
<proteinExistence type="predicted"/>
<dbReference type="AlphaFoldDB" id="A0A9Q3FB19"/>
<dbReference type="Gene3D" id="3.30.420.10">
    <property type="entry name" value="Ribonuclease H-like superfamily/Ribonuclease H"/>
    <property type="match status" value="1"/>
</dbReference>
<sequence>MFLPFHKDDTAMYTAIMICNRVISHTGLFENIISDIDSKFTEALWENLHNLFGTRFSFSIAYYPQTYGLAERMIQKVADMIRIFCAYGLELKDSYGLTHDWCPFIPALKLGYKT</sequence>
<dbReference type="PROSITE" id="PS50994">
    <property type="entry name" value="INTEGRASE"/>
    <property type="match status" value="1"/>
</dbReference>
<dbReference type="EMBL" id="AVOT02039008">
    <property type="protein sequence ID" value="MBW0533990.1"/>
    <property type="molecule type" value="Genomic_DNA"/>
</dbReference>
<dbReference type="Proteomes" id="UP000765509">
    <property type="component" value="Unassembled WGS sequence"/>
</dbReference>
<dbReference type="InterPro" id="IPR050951">
    <property type="entry name" value="Retrovirus_Pol_polyprotein"/>
</dbReference>
<evidence type="ECO:0000313" key="4">
    <source>
        <dbReference type="Proteomes" id="UP000765509"/>
    </source>
</evidence>
<dbReference type="GO" id="GO:0005634">
    <property type="term" value="C:nucleus"/>
    <property type="evidence" value="ECO:0007669"/>
    <property type="project" value="UniProtKB-ARBA"/>
</dbReference>
<dbReference type="SUPFAM" id="SSF53098">
    <property type="entry name" value="Ribonuclease H-like"/>
    <property type="match status" value="1"/>
</dbReference>
<reference evidence="3" key="1">
    <citation type="submission" date="2021-03" db="EMBL/GenBank/DDBJ databases">
        <title>Draft genome sequence of rust myrtle Austropuccinia psidii MF-1, a brazilian biotype.</title>
        <authorList>
            <person name="Quecine M.C."/>
            <person name="Pachon D.M.R."/>
            <person name="Bonatelli M.L."/>
            <person name="Correr F.H."/>
            <person name="Franceschini L.M."/>
            <person name="Leite T.F."/>
            <person name="Margarido G.R.A."/>
            <person name="Almeida C.A."/>
            <person name="Ferrarezi J.A."/>
            <person name="Labate C.A."/>
        </authorList>
    </citation>
    <scope>NUCLEOTIDE SEQUENCE</scope>
    <source>
        <strain evidence="3">MF-1</strain>
    </source>
</reference>
<protein>
    <recommendedName>
        <fullName evidence="2">Integrase catalytic domain-containing protein</fullName>
    </recommendedName>
</protein>
<dbReference type="InterPro" id="IPR036397">
    <property type="entry name" value="RNaseH_sf"/>
</dbReference>
<feature type="domain" description="Integrase catalytic" evidence="2">
    <location>
        <begin position="1"/>
        <end position="114"/>
    </location>
</feature>
<accession>A0A9Q3FB19</accession>
<name>A0A9Q3FB19_9BASI</name>
<dbReference type="PANTHER" id="PTHR37984:SF15">
    <property type="entry name" value="INTEGRASE CATALYTIC DOMAIN-CONTAINING PROTEIN"/>
    <property type="match status" value="1"/>
</dbReference>
<evidence type="ECO:0000313" key="3">
    <source>
        <dbReference type="EMBL" id="MBW0533990.1"/>
    </source>
</evidence>
<evidence type="ECO:0000256" key="1">
    <source>
        <dbReference type="ARBA" id="ARBA00022884"/>
    </source>
</evidence>
<gene>
    <name evidence="3" type="ORF">O181_073705</name>
</gene>